<sequence>MRSEASSIPNNSGGFPVPFDLKPFRDMLGEILPRNRFYQKKYAGLQIDPDSFQHLSDLTSLPFTLKSDLIADQHNYAPYGQILTYPLEDYCRLHQTSGTSSGRPLRWLDTPASWKGLLNCWTDSFPIMGLSSQDKFFFPFSFGPFLGFWTAFEAASGAGYLCLPGGGMTSTARLRFLLEHEATVICCTPTYALHLAELADREKIDLAASAVRMLIVAGEPGGCIPATRERIEKVWGARVFDHYGMTEVGPVAVEMVELPRSLMLLQNHYLAEVIDPQSDLPVREGDVGELVLTNLRRWGCPLIRYRTGDLVRLKPYQNRICFEGGILGRTDDMIYIRGNNLYPASIEAVVRRFAEVIEFRIVVDHTGPLADLSVEIEPTPFADSTNLAELVARAIRDELLFRVDVKCVATGVLPRFEMKARRVVHIR</sequence>
<protein>
    <submittedName>
        <fullName evidence="3">AMP-binding protein</fullName>
    </submittedName>
</protein>
<dbReference type="InterPro" id="IPR042099">
    <property type="entry name" value="ANL_N_sf"/>
</dbReference>
<keyword evidence="4" id="KW-1185">Reference proteome</keyword>
<dbReference type="InterPro" id="IPR000873">
    <property type="entry name" value="AMP-dep_synth/lig_dom"/>
</dbReference>
<proteinExistence type="predicted"/>
<accession>A0A8E6ES00</accession>
<dbReference type="Gene3D" id="3.30.300.30">
    <property type="match status" value="1"/>
</dbReference>
<evidence type="ECO:0000313" key="3">
    <source>
        <dbReference type="EMBL" id="QVL29899.1"/>
    </source>
</evidence>
<organism evidence="3 4">
    <name type="scientific">Telmatocola sphagniphila</name>
    <dbReference type="NCBI Taxonomy" id="1123043"/>
    <lineage>
        <taxon>Bacteria</taxon>
        <taxon>Pseudomonadati</taxon>
        <taxon>Planctomycetota</taxon>
        <taxon>Planctomycetia</taxon>
        <taxon>Gemmatales</taxon>
        <taxon>Gemmataceae</taxon>
    </lineage>
</organism>
<feature type="domain" description="AMP-dependent synthetase/ligase" evidence="1">
    <location>
        <begin position="131"/>
        <end position="292"/>
    </location>
</feature>
<feature type="domain" description="AMP-dependent ligase C-terminal" evidence="2">
    <location>
        <begin position="338"/>
        <end position="427"/>
    </location>
</feature>
<dbReference type="PANTHER" id="PTHR43845:SF1">
    <property type="entry name" value="BLR5969 PROTEIN"/>
    <property type="match status" value="1"/>
</dbReference>
<dbReference type="Pfam" id="PF14535">
    <property type="entry name" value="AMP-binding_C_2"/>
    <property type="match status" value="1"/>
</dbReference>
<dbReference type="InterPro" id="IPR028154">
    <property type="entry name" value="AMP-dep_Lig_C"/>
</dbReference>
<dbReference type="KEGG" id="tsph:KIH39_13570"/>
<gene>
    <name evidence="3" type="ORF">KIH39_13570</name>
</gene>
<dbReference type="Proteomes" id="UP000676194">
    <property type="component" value="Chromosome"/>
</dbReference>
<dbReference type="AlphaFoldDB" id="A0A8E6ES00"/>
<evidence type="ECO:0000259" key="2">
    <source>
        <dbReference type="Pfam" id="PF14535"/>
    </source>
</evidence>
<dbReference type="EMBL" id="CP074694">
    <property type="protein sequence ID" value="QVL29899.1"/>
    <property type="molecule type" value="Genomic_DNA"/>
</dbReference>
<dbReference type="InterPro" id="IPR045851">
    <property type="entry name" value="AMP-bd_C_sf"/>
</dbReference>
<evidence type="ECO:0000259" key="1">
    <source>
        <dbReference type="Pfam" id="PF00501"/>
    </source>
</evidence>
<dbReference type="PANTHER" id="PTHR43845">
    <property type="entry name" value="BLR5969 PROTEIN"/>
    <property type="match status" value="1"/>
</dbReference>
<dbReference type="Gene3D" id="3.40.50.12780">
    <property type="entry name" value="N-terminal domain of ligase-like"/>
    <property type="match status" value="1"/>
</dbReference>
<reference evidence="3" key="1">
    <citation type="submission" date="2021-05" db="EMBL/GenBank/DDBJ databases">
        <title>Complete genome sequence of the cellulolytic planctomycete Telmatocola sphagniphila SP2T and characterization of the first cellulase from planctomycetes.</title>
        <authorList>
            <person name="Rakitin A.L."/>
            <person name="Beletsky A.V."/>
            <person name="Naumoff D.G."/>
            <person name="Kulichevskaya I.S."/>
            <person name="Mardanov A.V."/>
            <person name="Ravin N.V."/>
            <person name="Dedysh S.N."/>
        </authorList>
    </citation>
    <scope>NUCLEOTIDE SEQUENCE</scope>
    <source>
        <strain evidence="3">SP2T</strain>
    </source>
</reference>
<evidence type="ECO:0000313" key="4">
    <source>
        <dbReference type="Proteomes" id="UP000676194"/>
    </source>
</evidence>
<dbReference type="Pfam" id="PF00501">
    <property type="entry name" value="AMP-binding"/>
    <property type="match status" value="1"/>
</dbReference>
<dbReference type="SUPFAM" id="SSF56801">
    <property type="entry name" value="Acetyl-CoA synthetase-like"/>
    <property type="match status" value="1"/>
</dbReference>
<name>A0A8E6ES00_9BACT</name>